<evidence type="ECO:0000256" key="3">
    <source>
        <dbReference type="ARBA" id="ARBA00022989"/>
    </source>
</evidence>
<dbReference type="KEGG" id="sphl:LPB140_08485"/>
<keyword evidence="8" id="KW-1185">Reference proteome</keyword>
<evidence type="ECO:0000256" key="1">
    <source>
        <dbReference type="ARBA" id="ARBA00004141"/>
    </source>
</evidence>
<dbReference type="RefSeq" id="WP_072559468.1">
    <property type="nucleotide sequence ID" value="NZ_CP018154.1"/>
</dbReference>
<dbReference type="InterPro" id="IPR012340">
    <property type="entry name" value="NA-bd_OB-fold"/>
</dbReference>
<evidence type="ECO:0000313" key="7">
    <source>
        <dbReference type="EMBL" id="APG62819.1"/>
    </source>
</evidence>
<dbReference type="GO" id="GO:0005886">
    <property type="term" value="C:plasma membrane"/>
    <property type="evidence" value="ECO:0007669"/>
    <property type="project" value="TreeGrafter"/>
</dbReference>
<sequence length="141" mass="15131">METHFIWLSFAIILAIAELIVPGVFLIWIAAAAALTGGIAFFIDIPSAAQFLIFAGFSIISVVIGRRFFLEEPASDESLLLNDRAKQLIGKTVTVVEPIGENSGRVKVADGEWNARGPNLEIGATAKISSVKDGVIYLEKA</sequence>
<keyword evidence="3 5" id="KW-1133">Transmembrane helix</keyword>
<dbReference type="OrthoDB" id="9810336at2"/>
<evidence type="ECO:0000313" key="8">
    <source>
        <dbReference type="Proteomes" id="UP000242561"/>
    </source>
</evidence>
<dbReference type="InterPro" id="IPR052165">
    <property type="entry name" value="Membrane_assoc_protease"/>
</dbReference>
<name>A0A1L3JCJ6_9SPHN</name>
<dbReference type="PANTHER" id="PTHR33507:SF3">
    <property type="entry name" value="INNER MEMBRANE PROTEIN YBBJ"/>
    <property type="match status" value="1"/>
</dbReference>
<keyword evidence="4 5" id="KW-0472">Membrane</keyword>
<dbReference type="InterPro" id="IPR002810">
    <property type="entry name" value="NfeD-like_C"/>
</dbReference>
<dbReference type="EMBL" id="CP018154">
    <property type="protein sequence ID" value="APG62819.1"/>
    <property type="molecule type" value="Genomic_DNA"/>
</dbReference>
<feature type="domain" description="NfeD-like C-terminal" evidence="6">
    <location>
        <begin position="86"/>
        <end position="140"/>
    </location>
</feature>
<dbReference type="STRING" id="1913578.LPB140_08485"/>
<evidence type="ECO:0000256" key="4">
    <source>
        <dbReference type="ARBA" id="ARBA00023136"/>
    </source>
</evidence>
<keyword evidence="2 5" id="KW-0812">Transmembrane</keyword>
<evidence type="ECO:0000256" key="2">
    <source>
        <dbReference type="ARBA" id="ARBA00022692"/>
    </source>
</evidence>
<protein>
    <recommendedName>
        <fullName evidence="6">NfeD-like C-terminal domain-containing protein</fullName>
    </recommendedName>
</protein>
<comment type="subcellular location">
    <subcellularLocation>
        <location evidence="1">Membrane</location>
        <topology evidence="1">Multi-pass membrane protein</topology>
    </subcellularLocation>
</comment>
<feature type="transmembrane region" description="Helical" evidence="5">
    <location>
        <begin position="49"/>
        <end position="69"/>
    </location>
</feature>
<dbReference type="PANTHER" id="PTHR33507">
    <property type="entry name" value="INNER MEMBRANE PROTEIN YBBJ"/>
    <property type="match status" value="1"/>
</dbReference>
<dbReference type="Gene3D" id="2.40.50.140">
    <property type="entry name" value="Nucleic acid-binding proteins"/>
    <property type="match status" value="1"/>
</dbReference>
<reference evidence="7 8" key="1">
    <citation type="submission" date="2016-11" db="EMBL/GenBank/DDBJ databases">
        <title>Sphingorhabdus sp. LPB0140, isolated from marine environment.</title>
        <authorList>
            <person name="Kim E."/>
            <person name="Yi H."/>
        </authorList>
    </citation>
    <scope>NUCLEOTIDE SEQUENCE [LARGE SCALE GENOMIC DNA]</scope>
    <source>
        <strain evidence="7 8">LPB0140</strain>
    </source>
</reference>
<evidence type="ECO:0000256" key="5">
    <source>
        <dbReference type="SAM" id="Phobius"/>
    </source>
</evidence>
<accession>A0A1L3JCJ6</accession>
<evidence type="ECO:0000259" key="6">
    <source>
        <dbReference type="Pfam" id="PF01957"/>
    </source>
</evidence>
<gene>
    <name evidence="7" type="ORF">LPB140_08485</name>
</gene>
<dbReference type="Proteomes" id="UP000242561">
    <property type="component" value="Chromosome"/>
</dbReference>
<feature type="transmembrane region" description="Helical" evidence="5">
    <location>
        <begin position="12"/>
        <end position="43"/>
    </location>
</feature>
<dbReference type="AlphaFoldDB" id="A0A1L3JCJ6"/>
<proteinExistence type="predicted"/>
<dbReference type="Pfam" id="PF01957">
    <property type="entry name" value="NfeD"/>
    <property type="match status" value="1"/>
</dbReference>
<organism evidence="7 8">
    <name type="scientific">Sphingorhabdus lutea</name>
    <dbReference type="NCBI Taxonomy" id="1913578"/>
    <lineage>
        <taxon>Bacteria</taxon>
        <taxon>Pseudomonadati</taxon>
        <taxon>Pseudomonadota</taxon>
        <taxon>Alphaproteobacteria</taxon>
        <taxon>Sphingomonadales</taxon>
        <taxon>Sphingomonadaceae</taxon>
        <taxon>Sphingorhabdus</taxon>
    </lineage>
</organism>